<comment type="subcellular location">
    <subcellularLocation>
        <location evidence="1">Chromosome</location>
        <location evidence="1">Centromere</location>
        <location evidence="1">Kinetochore</location>
    </subcellularLocation>
</comment>
<keyword evidence="3" id="KW-0158">Chromosome</keyword>
<dbReference type="GO" id="GO:0000070">
    <property type="term" value="P:mitotic sister chromatid segregation"/>
    <property type="evidence" value="ECO:0007669"/>
    <property type="project" value="TreeGrafter"/>
</dbReference>
<evidence type="ECO:0000256" key="3">
    <source>
        <dbReference type="ARBA" id="ARBA00022454"/>
    </source>
</evidence>
<dbReference type="GeneID" id="18932041"/>
<dbReference type="GO" id="GO:0005634">
    <property type="term" value="C:nucleus"/>
    <property type="evidence" value="ECO:0007669"/>
    <property type="project" value="InterPro"/>
</dbReference>
<dbReference type="Proteomes" id="UP000001072">
    <property type="component" value="Unassembled WGS sequence"/>
</dbReference>
<dbReference type="PANTHER" id="PTHR14527">
    <property type="entry name" value="PROTEIN MIS12 HOMOLOG"/>
    <property type="match status" value="1"/>
</dbReference>
<keyword evidence="9" id="KW-0137">Centromere</keyword>
<evidence type="ECO:0000256" key="5">
    <source>
        <dbReference type="ARBA" id="ARBA00022776"/>
    </source>
</evidence>
<comment type="similarity">
    <text evidence="2">Belongs to the mis12 family.</text>
</comment>
<keyword evidence="5" id="KW-0498">Mitosis</keyword>
<evidence type="ECO:0000256" key="9">
    <source>
        <dbReference type="ARBA" id="ARBA00023328"/>
    </source>
</evidence>
<dbReference type="AlphaFoldDB" id="F4RR42"/>
<dbReference type="eggNOG" id="ENOG502RXKF">
    <property type="taxonomic scope" value="Eukaryota"/>
</dbReference>
<dbReference type="RefSeq" id="XP_007411579.1">
    <property type="nucleotide sequence ID" value="XM_007411517.1"/>
</dbReference>
<dbReference type="InterPro" id="IPR008685">
    <property type="entry name" value="Centromere_Mis12"/>
</dbReference>
<keyword evidence="8" id="KW-0131">Cell cycle</keyword>
<evidence type="ECO:0000313" key="10">
    <source>
        <dbReference type="EMBL" id="EGG05214.1"/>
    </source>
</evidence>
<dbReference type="VEuPathDB" id="FungiDB:MELLADRAFT_72215"/>
<evidence type="ECO:0000256" key="4">
    <source>
        <dbReference type="ARBA" id="ARBA00022618"/>
    </source>
</evidence>
<evidence type="ECO:0000256" key="8">
    <source>
        <dbReference type="ARBA" id="ARBA00023306"/>
    </source>
</evidence>
<organism evidence="11">
    <name type="scientific">Melampsora larici-populina (strain 98AG31 / pathotype 3-4-7)</name>
    <name type="common">Poplar leaf rust fungus</name>
    <dbReference type="NCBI Taxonomy" id="747676"/>
    <lineage>
        <taxon>Eukaryota</taxon>
        <taxon>Fungi</taxon>
        <taxon>Dikarya</taxon>
        <taxon>Basidiomycota</taxon>
        <taxon>Pucciniomycotina</taxon>
        <taxon>Pucciniomycetes</taxon>
        <taxon>Pucciniales</taxon>
        <taxon>Melampsoraceae</taxon>
        <taxon>Melampsora</taxon>
    </lineage>
</organism>
<dbReference type="GO" id="GO:0000444">
    <property type="term" value="C:MIS12/MIND type complex"/>
    <property type="evidence" value="ECO:0007669"/>
    <property type="project" value="TreeGrafter"/>
</dbReference>
<evidence type="ECO:0000256" key="6">
    <source>
        <dbReference type="ARBA" id="ARBA00022838"/>
    </source>
</evidence>
<keyword evidence="11" id="KW-1185">Reference proteome</keyword>
<name>F4RR42_MELLP</name>
<keyword evidence="6" id="KW-0995">Kinetochore</keyword>
<keyword evidence="7" id="KW-0175">Coiled coil</keyword>
<evidence type="ECO:0000256" key="2">
    <source>
        <dbReference type="ARBA" id="ARBA00008643"/>
    </source>
</evidence>
<protein>
    <submittedName>
        <fullName evidence="10">Uncharacterized protein</fullName>
    </submittedName>
</protein>
<dbReference type="GO" id="GO:0051382">
    <property type="term" value="P:kinetochore assembly"/>
    <property type="evidence" value="ECO:0007669"/>
    <property type="project" value="TreeGrafter"/>
</dbReference>
<evidence type="ECO:0000256" key="7">
    <source>
        <dbReference type="ARBA" id="ARBA00023054"/>
    </source>
</evidence>
<gene>
    <name evidence="10" type="ORF">MELLADRAFT_72215</name>
</gene>
<dbReference type="EMBL" id="GL883114">
    <property type="protein sequence ID" value="EGG05214.1"/>
    <property type="molecule type" value="Genomic_DNA"/>
</dbReference>
<keyword evidence="4" id="KW-0132">Cell division</keyword>
<evidence type="ECO:0000256" key="1">
    <source>
        <dbReference type="ARBA" id="ARBA00004629"/>
    </source>
</evidence>
<proteinExistence type="inferred from homology"/>
<dbReference type="PANTHER" id="PTHR14527:SF2">
    <property type="entry name" value="PROTEIN MIS12 HOMOLOG"/>
    <property type="match status" value="1"/>
</dbReference>
<evidence type="ECO:0000313" key="11">
    <source>
        <dbReference type="Proteomes" id="UP000001072"/>
    </source>
</evidence>
<reference evidence="11" key="1">
    <citation type="journal article" date="2011" name="Proc. Natl. Acad. Sci. U.S.A.">
        <title>Obligate biotrophy features unraveled by the genomic analysis of rust fungi.</title>
        <authorList>
            <person name="Duplessis S."/>
            <person name="Cuomo C.A."/>
            <person name="Lin Y.-C."/>
            <person name="Aerts A."/>
            <person name="Tisserant E."/>
            <person name="Veneault-Fourrey C."/>
            <person name="Joly D.L."/>
            <person name="Hacquard S."/>
            <person name="Amselem J."/>
            <person name="Cantarel B.L."/>
            <person name="Chiu R."/>
            <person name="Coutinho P.M."/>
            <person name="Feau N."/>
            <person name="Field M."/>
            <person name="Frey P."/>
            <person name="Gelhaye E."/>
            <person name="Goldberg J."/>
            <person name="Grabherr M.G."/>
            <person name="Kodira C.D."/>
            <person name="Kohler A."/>
            <person name="Kuees U."/>
            <person name="Lindquist E.A."/>
            <person name="Lucas S.M."/>
            <person name="Mago R."/>
            <person name="Mauceli E."/>
            <person name="Morin E."/>
            <person name="Murat C."/>
            <person name="Pangilinan J.L."/>
            <person name="Park R."/>
            <person name="Pearson M."/>
            <person name="Quesneville H."/>
            <person name="Rouhier N."/>
            <person name="Sakthikumar S."/>
            <person name="Salamov A.A."/>
            <person name="Schmutz J."/>
            <person name="Selles B."/>
            <person name="Shapiro H."/>
            <person name="Tanguay P."/>
            <person name="Tuskan G.A."/>
            <person name="Henrissat B."/>
            <person name="Van de Peer Y."/>
            <person name="Rouze P."/>
            <person name="Ellis J.G."/>
            <person name="Dodds P.N."/>
            <person name="Schein J.E."/>
            <person name="Zhong S."/>
            <person name="Hamelin R.C."/>
            <person name="Grigoriev I.V."/>
            <person name="Szabo L.J."/>
            <person name="Martin F."/>
        </authorList>
    </citation>
    <scope>NUCLEOTIDE SEQUENCE [LARGE SCALE GENOMIC DNA]</scope>
    <source>
        <strain evidence="11">98AG31 / pathotype 3-4-7</strain>
    </source>
</reference>
<dbReference type="GO" id="GO:0051301">
    <property type="term" value="P:cell division"/>
    <property type="evidence" value="ECO:0007669"/>
    <property type="project" value="UniProtKB-KW"/>
</dbReference>
<sequence>MSADQVTPSNFDPNQRLDAFPPLANSYRLDELLAEHFAFAPKTFTRHLFNLINDAVFDSIDSVEEAVRSSFNSDLTYPSQDDISKSINSLETLLCSATDRHFDLVELWMHRNIFAFPAKHSEGLLDHFKFDHMKLWDHLFEDDRFIGHQTSSLEPDWEKIKSEEAKTWDDLEKAKQEYLQVTDDHASLLAVSKALDRKLAGLKAVSTQLDVITSGAPRVYDPDTKKPLGLSSQATKLAEYFDRLSSLQKRQSDIAVSPSIANFHENPQDATIQDLSATLRYENLVNEFAMSKIDDLAAELGEKGGPTTEVDESLMEVMTHIAGKGKATDAKTPLFHKRL</sequence>
<dbReference type="OrthoDB" id="1884855at2759"/>
<accession>F4RR42</accession>
<dbReference type="Pfam" id="PF05859">
    <property type="entry name" value="Mis12"/>
    <property type="match status" value="1"/>
</dbReference>
<dbReference type="HOGENOM" id="CLU_871944_0_0_1"/>
<dbReference type="KEGG" id="mlr:MELLADRAFT_72215"/>
<dbReference type="InParanoid" id="F4RR42"/>